<evidence type="ECO:0000256" key="4">
    <source>
        <dbReference type="ARBA" id="ARBA00013303"/>
    </source>
</evidence>
<dbReference type="GO" id="GO:0009341">
    <property type="term" value="C:beta-galactosidase complex"/>
    <property type="evidence" value="ECO:0007669"/>
    <property type="project" value="InterPro"/>
</dbReference>
<dbReference type="Gene3D" id="2.60.40.10">
    <property type="entry name" value="Immunoglobulins"/>
    <property type="match status" value="2"/>
</dbReference>
<reference evidence="10" key="1">
    <citation type="submission" date="2021-03" db="EMBL/GenBank/DDBJ databases">
        <title>Whole genome shotgun sequence of Actinoplanes consettensis NBRC 14913.</title>
        <authorList>
            <person name="Komaki H."/>
            <person name="Tamura T."/>
        </authorList>
    </citation>
    <scope>NUCLEOTIDE SEQUENCE</scope>
    <source>
        <strain evidence="10">NBRC 14913</strain>
    </source>
</reference>
<dbReference type="InterPro" id="IPR006102">
    <property type="entry name" value="Ig-like_GH2"/>
</dbReference>
<dbReference type="InterPro" id="IPR011013">
    <property type="entry name" value="Gal_mutarotase_sf_dom"/>
</dbReference>
<protein>
    <recommendedName>
        <fullName evidence="4 8">Beta-galactosidase</fullName>
        <ecNumber evidence="3 8">3.2.1.23</ecNumber>
    </recommendedName>
    <alternativeName>
        <fullName evidence="7 8">Lactase</fullName>
    </alternativeName>
</protein>
<dbReference type="PANTHER" id="PTHR46323">
    <property type="entry name" value="BETA-GALACTOSIDASE"/>
    <property type="match status" value="1"/>
</dbReference>
<keyword evidence="5 8" id="KW-0378">Hydrolase</keyword>
<evidence type="ECO:0000256" key="1">
    <source>
        <dbReference type="ARBA" id="ARBA00001412"/>
    </source>
</evidence>
<dbReference type="SUPFAM" id="SSF74650">
    <property type="entry name" value="Galactose mutarotase-like"/>
    <property type="match status" value="1"/>
</dbReference>
<dbReference type="InterPro" id="IPR008979">
    <property type="entry name" value="Galactose-bd-like_sf"/>
</dbReference>
<dbReference type="SUPFAM" id="SSF49785">
    <property type="entry name" value="Galactose-binding domain-like"/>
    <property type="match status" value="1"/>
</dbReference>
<comment type="caution">
    <text evidence="10">The sequence shown here is derived from an EMBL/GenBank/DDBJ whole genome shotgun (WGS) entry which is preliminary data.</text>
</comment>
<dbReference type="InterPro" id="IPR013783">
    <property type="entry name" value="Ig-like_fold"/>
</dbReference>
<dbReference type="SUPFAM" id="SSF51445">
    <property type="entry name" value="(Trans)glycosidases"/>
    <property type="match status" value="1"/>
</dbReference>
<dbReference type="GO" id="GO:0004565">
    <property type="term" value="F:beta-galactosidase activity"/>
    <property type="evidence" value="ECO:0007669"/>
    <property type="project" value="UniProtKB-EC"/>
</dbReference>
<organism evidence="10 11">
    <name type="scientific">Winogradskya consettensis</name>
    <dbReference type="NCBI Taxonomy" id="113560"/>
    <lineage>
        <taxon>Bacteria</taxon>
        <taxon>Bacillati</taxon>
        <taxon>Actinomycetota</taxon>
        <taxon>Actinomycetes</taxon>
        <taxon>Micromonosporales</taxon>
        <taxon>Micromonosporaceae</taxon>
        <taxon>Winogradskya</taxon>
    </lineage>
</organism>
<evidence type="ECO:0000256" key="5">
    <source>
        <dbReference type="ARBA" id="ARBA00022801"/>
    </source>
</evidence>
<dbReference type="GO" id="GO:0030246">
    <property type="term" value="F:carbohydrate binding"/>
    <property type="evidence" value="ECO:0007669"/>
    <property type="project" value="InterPro"/>
</dbReference>
<evidence type="ECO:0000256" key="2">
    <source>
        <dbReference type="ARBA" id="ARBA00007401"/>
    </source>
</evidence>
<evidence type="ECO:0000313" key="11">
    <source>
        <dbReference type="Proteomes" id="UP000680865"/>
    </source>
</evidence>
<dbReference type="AlphaFoldDB" id="A0A919VRU9"/>
<dbReference type="Pfam" id="PF02929">
    <property type="entry name" value="Bgal_small_N"/>
    <property type="match status" value="1"/>
</dbReference>
<comment type="catalytic activity">
    <reaction evidence="1 8">
        <text>Hydrolysis of terminal non-reducing beta-D-galactose residues in beta-D-galactosides.</text>
        <dbReference type="EC" id="3.2.1.23"/>
    </reaction>
</comment>
<name>A0A919VRU9_9ACTN</name>
<evidence type="ECO:0000256" key="7">
    <source>
        <dbReference type="ARBA" id="ARBA00032230"/>
    </source>
</evidence>
<dbReference type="Gene3D" id="3.20.20.80">
    <property type="entry name" value="Glycosidases"/>
    <property type="match status" value="1"/>
</dbReference>
<dbReference type="PROSITE" id="PS00608">
    <property type="entry name" value="GLYCOSYL_HYDROL_F2_2"/>
    <property type="match status" value="1"/>
</dbReference>
<dbReference type="InterPro" id="IPR050347">
    <property type="entry name" value="Bact_Beta-galactosidase"/>
</dbReference>
<dbReference type="InterPro" id="IPR006101">
    <property type="entry name" value="Glyco_hydro_2"/>
</dbReference>
<feature type="domain" description="Beta galactosidase small chain/" evidence="9">
    <location>
        <begin position="683"/>
        <end position="947"/>
    </location>
</feature>
<dbReference type="SMART" id="SM01038">
    <property type="entry name" value="Bgal_small_N"/>
    <property type="match status" value="1"/>
</dbReference>
<keyword evidence="6 8" id="KW-0326">Glycosidase</keyword>
<evidence type="ECO:0000259" key="9">
    <source>
        <dbReference type="SMART" id="SM01038"/>
    </source>
</evidence>
<dbReference type="InterPro" id="IPR017853">
    <property type="entry name" value="GH"/>
</dbReference>
<dbReference type="Gene3D" id="2.60.120.260">
    <property type="entry name" value="Galactose-binding domain-like"/>
    <property type="match status" value="1"/>
</dbReference>
<dbReference type="InterPro" id="IPR023232">
    <property type="entry name" value="Glyco_hydro_2_AS"/>
</dbReference>
<dbReference type="InterPro" id="IPR004199">
    <property type="entry name" value="B-gal_small/dom_5"/>
</dbReference>
<sequence>MSSLQRVISNLASPLPGSGGRAPRAHLHSDAPRQVLDGTWLVRSFPTPRHVTDDDQGIWSPVEVPGHLALQGIGAPIYANVDYPFPMDPPFPPDDNPVHDHRLEFTADADVLAHPSVLRFEGVDGAATVWLNGVELGTLRGSRLTTDFETTGVLRAGANLLLVRLAQWSAHSYLEDQDMWWMPGIFRSVTLLARPRGGIRDVFVHAGYDNGAGTLRIDVDVEDGAAEDDGRDSGAGENGAEVSISVDGLGDFTPGVDHQLPSVRPWSAETPELYAAQVRTPFETVNLRIGFRTVHVENSTLLLNGAPLLFRGVNRHEHDPRKGRAVDLGTARAELLLMKQHNINAVRTSHYPPGAAFLDLADEIGIYLVLENDLETHGFVTEDWHRNPSDDPQWLPAYTDRMRRTVERDKNHPSVLIWSLGNEAGTGANLDATAIWAKQRDPDRLVHYEGDQRSVHVDLYSRMYAMTGEVERIGALADPDEDEHRRSLPFVLCEYAHAMGNGPGGLSEYQELFHTYPRLAGGFIWEWVEHALYEIGGRPVSLYGGDFGERVHDGNFVIDGLVHADRTPGPALADLARVFSPVGLELAPDLSALTVVNRHHALDLAHLAAVAVVDGVSTPIELPPVPAGARVVVPLTPAATNGPVTISLRRRAAGDGCEAGHEVAWVQHVPHRPAPTLTPVPLRLGPAVFDERTGMPVRLGELDLHDVAVSLWRAPTDNDRGTGWEERDLPPVAVRWANARLDDLRTRLIEIAEDGDALVVRTRHGLPVRSAGVAATWRWTTDGTALALDLSLEPYGPWPCDWARAGLDLRVAAPARQVTWTGYGPGPRYPDTGQGARYGTFTASADDFAVRTVRPQEHGAHLVDDALIDLGATSLRVLGTDVSLTVRPWSRATIAATAHDHELPAATETWISLDAATSGVGTASCGQGVLPGYKLTPSPQRLRVILRA</sequence>
<dbReference type="InterPro" id="IPR006104">
    <property type="entry name" value="Glyco_hydro_2_N"/>
</dbReference>
<dbReference type="PRINTS" id="PR00132">
    <property type="entry name" value="GLHYDRLASE2"/>
</dbReference>
<dbReference type="InterPro" id="IPR006103">
    <property type="entry name" value="Glyco_hydro_2_cat"/>
</dbReference>
<dbReference type="Gene3D" id="2.70.98.10">
    <property type="match status" value="1"/>
</dbReference>
<dbReference type="InterPro" id="IPR023230">
    <property type="entry name" value="Glyco_hydro_2_CS"/>
</dbReference>
<proteinExistence type="inferred from homology"/>
<dbReference type="PANTHER" id="PTHR46323:SF2">
    <property type="entry name" value="BETA-GALACTOSIDASE"/>
    <property type="match status" value="1"/>
</dbReference>
<accession>A0A919VRU9</accession>
<dbReference type="SUPFAM" id="SSF49303">
    <property type="entry name" value="beta-Galactosidase/glucuronidase domain"/>
    <property type="match status" value="2"/>
</dbReference>
<comment type="similarity">
    <text evidence="2 8">Belongs to the glycosyl hydrolase 2 family.</text>
</comment>
<evidence type="ECO:0000313" key="10">
    <source>
        <dbReference type="EMBL" id="GIM73225.1"/>
    </source>
</evidence>
<dbReference type="PROSITE" id="PS00719">
    <property type="entry name" value="GLYCOSYL_HYDROL_F2_1"/>
    <property type="match status" value="1"/>
</dbReference>
<dbReference type="Pfam" id="PF00703">
    <property type="entry name" value="Glyco_hydro_2"/>
    <property type="match status" value="1"/>
</dbReference>
<keyword evidence="11" id="KW-1185">Reference proteome</keyword>
<dbReference type="EC" id="3.2.1.23" evidence="3 8"/>
<dbReference type="EMBL" id="BOQP01000016">
    <property type="protein sequence ID" value="GIM73225.1"/>
    <property type="molecule type" value="Genomic_DNA"/>
</dbReference>
<dbReference type="InterPro" id="IPR036156">
    <property type="entry name" value="Beta-gal/glucu_dom_sf"/>
</dbReference>
<evidence type="ECO:0000256" key="8">
    <source>
        <dbReference type="RuleBase" id="RU361154"/>
    </source>
</evidence>
<dbReference type="InterPro" id="IPR014718">
    <property type="entry name" value="GH-type_carb-bd"/>
</dbReference>
<gene>
    <name evidence="10" type="primary">lacZ_2</name>
    <name evidence="10" type="ORF">Aco04nite_34250</name>
</gene>
<dbReference type="Pfam" id="PF02837">
    <property type="entry name" value="Glyco_hydro_2_N"/>
    <property type="match status" value="1"/>
</dbReference>
<evidence type="ECO:0000256" key="6">
    <source>
        <dbReference type="ARBA" id="ARBA00023295"/>
    </source>
</evidence>
<dbReference type="Pfam" id="PF02836">
    <property type="entry name" value="Glyco_hydro_2_C"/>
    <property type="match status" value="1"/>
</dbReference>
<dbReference type="Proteomes" id="UP000680865">
    <property type="component" value="Unassembled WGS sequence"/>
</dbReference>
<evidence type="ECO:0000256" key="3">
    <source>
        <dbReference type="ARBA" id="ARBA00012756"/>
    </source>
</evidence>
<dbReference type="GO" id="GO:0005990">
    <property type="term" value="P:lactose catabolic process"/>
    <property type="evidence" value="ECO:0007669"/>
    <property type="project" value="TreeGrafter"/>
</dbReference>